<dbReference type="EMBL" id="VJMJ01000237">
    <property type="protein sequence ID" value="KAF0725626.1"/>
    <property type="molecule type" value="Genomic_DNA"/>
</dbReference>
<gene>
    <name evidence="2" type="ORF">Ae201684_015959</name>
</gene>
<name>A0A6G0WG23_9STRA</name>
<dbReference type="InterPro" id="IPR045851">
    <property type="entry name" value="AMP-bd_C_sf"/>
</dbReference>
<dbReference type="Pfam" id="PF00550">
    <property type="entry name" value="PP-binding"/>
    <property type="match status" value="1"/>
</dbReference>
<dbReference type="SUPFAM" id="SSF47336">
    <property type="entry name" value="ACP-like"/>
    <property type="match status" value="1"/>
</dbReference>
<dbReference type="PROSITE" id="PS50075">
    <property type="entry name" value="CARRIER"/>
    <property type="match status" value="1"/>
</dbReference>
<sequence length="216" mass="23552">MHGRKDSQVKLKGYRIELEEVGEAMMRHPNVTAAAAVVKDKTHLVGYFTPPSVDVEELRALVASYVPVYMVPAVWVPLESMPQNVNGKTDRLALEAMDVVVVVDALETEAEVKMAEVWSSVLGIELSLIGRNTSFFALGGDSLSVIKVVAACRKIGLVMSATQVLKDPILSRVAAMFGSEVVMDWPAVVLPEAIVNEIADVWTESLDLQEYVVDVI</sequence>
<dbReference type="PANTHER" id="PTHR45527:SF1">
    <property type="entry name" value="FATTY ACID SYNTHASE"/>
    <property type="match status" value="1"/>
</dbReference>
<dbReference type="PANTHER" id="PTHR45527">
    <property type="entry name" value="NONRIBOSOMAL PEPTIDE SYNTHETASE"/>
    <property type="match status" value="1"/>
</dbReference>
<dbReference type="InterPro" id="IPR025110">
    <property type="entry name" value="AMP-bd_C"/>
</dbReference>
<protein>
    <recommendedName>
        <fullName evidence="1">Carrier domain-containing protein</fullName>
    </recommendedName>
</protein>
<evidence type="ECO:0000313" key="2">
    <source>
        <dbReference type="EMBL" id="KAF0725626.1"/>
    </source>
</evidence>
<dbReference type="GO" id="GO:0005737">
    <property type="term" value="C:cytoplasm"/>
    <property type="evidence" value="ECO:0007669"/>
    <property type="project" value="TreeGrafter"/>
</dbReference>
<dbReference type="InterPro" id="IPR036736">
    <property type="entry name" value="ACP-like_sf"/>
</dbReference>
<proteinExistence type="predicted"/>
<comment type="caution">
    <text evidence="2">The sequence shown here is derived from an EMBL/GenBank/DDBJ whole genome shotgun (WGS) entry which is preliminary data.</text>
</comment>
<dbReference type="GO" id="GO:0044550">
    <property type="term" value="P:secondary metabolite biosynthetic process"/>
    <property type="evidence" value="ECO:0007669"/>
    <property type="project" value="TreeGrafter"/>
</dbReference>
<dbReference type="Pfam" id="PF13193">
    <property type="entry name" value="AMP-binding_C"/>
    <property type="match status" value="1"/>
</dbReference>
<dbReference type="InterPro" id="IPR009081">
    <property type="entry name" value="PP-bd_ACP"/>
</dbReference>
<dbReference type="Gene3D" id="1.10.1200.10">
    <property type="entry name" value="ACP-like"/>
    <property type="match status" value="1"/>
</dbReference>
<reference evidence="2 3" key="1">
    <citation type="submission" date="2019-07" db="EMBL/GenBank/DDBJ databases">
        <title>Genomics analysis of Aphanomyces spp. identifies a new class of oomycete effector associated with host adaptation.</title>
        <authorList>
            <person name="Gaulin E."/>
        </authorList>
    </citation>
    <scope>NUCLEOTIDE SEQUENCE [LARGE SCALE GENOMIC DNA]</scope>
    <source>
        <strain evidence="2 3">ATCC 201684</strain>
    </source>
</reference>
<accession>A0A6G0WG23</accession>
<feature type="domain" description="Carrier" evidence="1">
    <location>
        <begin position="105"/>
        <end position="181"/>
    </location>
</feature>
<dbReference type="AlphaFoldDB" id="A0A6G0WG23"/>
<evidence type="ECO:0000313" key="3">
    <source>
        <dbReference type="Proteomes" id="UP000481153"/>
    </source>
</evidence>
<keyword evidence="3" id="KW-1185">Reference proteome</keyword>
<dbReference type="SUPFAM" id="SSF56801">
    <property type="entry name" value="Acetyl-CoA synthetase-like"/>
    <property type="match status" value="1"/>
</dbReference>
<dbReference type="GO" id="GO:0031177">
    <property type="term" value="F:phosphopantetheine binding"/>
    <property type="evidence" value="ECO:0007669"/>
    <property type="project" value="TreeGrafter"/>
</dbReference>
<dbReference type="VEuPathDB" id="FungiDB:AeMF1_007741"/>
<dbReference type="GO" id="GO:0043041">
    <property type="term" value="P:amino acid activation for nonribosomal peptide biosynthetic process"/>
    <property type="evidence" value="ECO:0007669"/>
    <property type="project" value="TreeGrafter"/>
</dbReference>
<dbReference type="Gene3D" id="3.30.300.30">
    <property type="match status" value="1"/>
</dbReference>
<organism evidence="2 3">
    <name type="scientific">Aphanomyces euteiches</name>
    <dbReference type="NCBI Taxonomy" id="100861"/>
    <lineage>
        <taxon>Eukaryota</taxon>
        <taxon>Sar</taxon>
        <taxon>Stramenopiles</taxon>
        <taxon>Oomycota</taxon>
        <taxon>Saprolegniomycetes</taxon>
        <taxon>Saprolegniales</taxon>
        <taxon>Verrucalvaceae</taxon>
        <taxon>Aphanomyces</taxon>
    </lineage>
</organism>
<dbReference type="Proteomes" id="UP000481153">
    <property type="component" value="Unassembled WGS sequence"/>
</dbReference>
<evidence type="ECO:0000259" key="1">
    <source>
        <dbReference type="PROSITE" id="PS50075"/>
    </source>
</evidence>